<sequence>MFQSLKRSSDPETDSNHSSKRLCKFNSTWLSKYTWLNKVHGDDKKALCTLCNKSFTITHGGESDVKKHAQGVQHAKCQRDTNQNSVMSSFLTTQNSKSFDDITAAEVSQVYHAVQHEQSYRSLDCMIKLNSQIFKDCEIGKKMSCGRTKAEAIVTEVLAPASAEDTLRDLESISYFSVASDASNHGNTKVSL</sequence>
<evidence type="ECO:0000313" key="2">
    <source>
        <dbReference type="Proteomes" id="UP001347796"/>
    </source>
</evidence>
<keyword evidence="2" id="KW-1185">Reference proteome</keyword>
<comment type="caution">
    <text evidence="1">The sequence shown here is derived from an EMBL/GenBank/DDBJ whole genome shotgun (WGS) entry which is preliminary data.</text>
</comment>
<evidence type="ECO:0008006" key="3">
    <source>
        <dbReference type="Google" id="ProtNLM"/>
    </source>
</evidence>
<protein>
    <recommendedName>
        <fullName evidence="3">BED-type domain-containing protein</fullName>
    </recommendedName>
</protein>
<dbReference type="Proteomes" id="UP001347796">
    <property type="component" value="Unassembled WGS sequence"/>
</dbReference>
<dbReference type="EMBL" id="JAZGQO010000001">
    <property type="protein sequence ID" value="KAK6195888.1"/>
    <property type="molecule type" value="Genomic_DNA"/>
</dbReference>
<dbReference type="PANTHER" id="PTHR37162">
    <property type="entry name" value="HAT FAMILY DIMERISATION DOMAINCONTAINING PROTEIN-RELATED"/>
    <property type="match status" value="1"/>
</dbReference>
<dbReference type="AlphaFoldDB" id="A0AAN8KN70"/>
<reference evidence="1 2" key="1">
    <citation type="submission" date="2024-01" db="EMBL/GenBank/DDBJ databases">
        <title>The genome of the rayed Mediterranean limpet Patella caerulea (Linnaeus, 1758).</title>
        <authorList>
            <person name="Anh-Thu Weber A."/>
            <person name="Halstead-Nussloch G."/>
        </authorList>
    </citation>
    <scope>NUCLEOTIDE SEQUENCE [LARGE SCALE GENOMIC DNA]</scope>
    <source>
        <strain evidence="1">AATW-2023a</strain>
        <tissue evidence="1">Whole specimen</tissue>
    </source>
</reference>
<dbReference type="PANTHER" id="PTHR37162:SF6">
    <property type="entry name" value="BED-TYPE DOMAIN-CONTAINING PROTEIN"/>
    <property type="match status" value="1"/>
</dbReference>
<organism evidence="1 2">
    <name type="scientific">Patella caerulea</name>
    <name type="common">Rayed Mediterranean limpet</name>
    <dbReference type="NCBI Taxonomy" id="87958"/>
    <lineage>
        <taxon>Eukaryota</taxon>
        <taxon>Metazoa</taxon>
        <taxon>Spiralia</taxon>
        <taxon>Lophotrochozoa</taxon>
        <taxon>Mollusca</taxon>
        <taxon>Gastropoda</taxon>
        <taxon>Patellogastropoda</taxon>
        <taxon>Patelloidea</taxon>
        <taxon>Patellidae</taxon>
        <taxon>Patella</taxon>
    </lineage>
</organism>
<proteinExistence type="predicted"/>
<evidence type="ECO:0000313" key="1">
    <source>
        <dbReference type="EMBL" id="KAK6195888.1"/>
    </source>
</evidence>
<accession>A0AAN8KN70</accession>
<name>A0AAN8KN70_PATCE</name>
<gene>
    <name evidence="1" type="ORF">SNE40_001223</name>
</gene>